<dbReference type="Proteomes" id="UP001243286">
    <property type="component" value="Unassembled WGS sequence"/>
</dbReference>
<evidence type="ECO:0000313" key="3">
    <source>
        <dbReference type="EMBL" id="MDI3236373.1"/>
    </source>
</evidence>
<reference evidence="3 4" key="1">
    <citation type="submission" date="2023-04" db="EMBL/GenBank/DDBJ databases">
        <title>Antarctic isolates genomes.</title>
        <authorList>
            <person name="Dimov S.G."/>
        </authorList>
    </citation>
    <scope>NUCLEOTIDE SEQUENCE [LARGE SCALE GENOMIC DNA]</scope>
    <source>
        <strain evidence="3 4">AL19</strain>
    </source>
</reference>
<feature type="transmembrane region" description="Helical" evidence="1">
    <location>
        <begin position="432"/>
        <end position="450"/>
    </location>
</feature>
<dbReference type="EMBL" id="JASBQV010000038">
    <property type="protein sequence ID" value="MDI3236373.1"/>
    <property type="molecule type" value="Genomic_DNA"/>
</dbReference>
<keyword evidence="2" id="KW-0732">Signal</keyword>
<keyword evidence="1" id="KW-0812">Transmembrane</keyword>
<proteinExistence type="predicted"/>
<feature type="signal peptide" evidence="2">
    <location>
        <begin position="1"/>
        <end position="25"/>
    </location>
</feature>
<name>A0ABT6R6D7_9BACL</name>
<evidence type="ECO:0000256" key="2">
    <source>
        <dbReference type="SAM" id="SignalP"/>
    </source>
</evidence>
<organism evidence="3 4">
    <name type="scientific">Exiguobacterium antarcticum</name>
    <dbReference type="NCBI Taxonomy" id="132920"/>
    <lineage>
        <taxon>Bacteria</taxon>
        <taxon>Bacillati</taxon>
        <taxon>Bacillota</taxon>
        <taxon>Bacilli</taxon>
        <taxon>Bacillales</taxon>
        <taxon>Bacillales Family XII. Incertae Sedis</taxon>
        <taxon>Exiguobacterium</taxon>
    </lineage>
</organism>
<comment type="caution">
    <text evidence="3">The sequence shown here is derived from an EMBL/GenBank/DDBJ whole genome shotgun (WGS) entry which is preliminary data.</text>
</comment>
<sequence length="457" mass="49065">MKMKKSYLAVPLSAALLIPAAGVSAHGHEDHSKMSQSSGKVSLDVSSPASDLRATLDQLLSEHAYLAVVTMQKGIDGKKDFDQAAGALSQNTDDLSAAVGSVYGDEAGEAFKEIWSSHIGYFVDYVKATGAKDEEAKQKALKELDEYRVEQAAFLDKATEGRLKAADLEGGLKVHITQLLTSFDSYVAGDYDATYSNLRIAIEHMYMVGEGLSGAIVDQYPDKFKNTKVDTPAADLRAGLNRNFSEHAALAILTMQKGIDGAKDFDAAAGALGENTDDLSASIGSVYGSEAAQEFKKIWSSHIGYFVDYVKATGAKDEEARDMAVQELDEYRVEQAAFLDAATEGRLKSKDLEEGLKVHVDQLLLAFNSYNEKDYDKTYPAIREAYGHMYGVGEGTATAIVDQFPDKFQGSPAGMPNTGLGGTAEAQSSAGILWSLLGIAAASILGFFGLRGRRSQH</sequence>
<keyword evidence="1" id="KW-0472">Membrane</keyword>
<gene>
    <name evidence="3" type="ORF">QK289_15265</name>
</gene>
<dbReference type="RefSeq" id="WP_282357386.1">
    <property type="nucleotide sequence ID" value="NZ_JASBQV010000038.1"/>
</dbReference>
<keyword evidence="4" id="KW-1185">Reference proteome</keyword>
<keyword evidence="1" id="KW-1133">Transmembrane helix</keyword>
<evidence type="ECO:0000256" key="1">
    <source>
        <dbReference type="SAM" id="Phobius"/>
    </source>
</evidence>
<feature type="chain" id="PRO_5045330163" evidence="2">
    <location>
        <begin position="26"/>
        <end position="457"/>
    </location>
</feature>
<protein>
    <submittedName>
        <fullName evidence="3">Copper amine oxidase</fullName>
    </submittedName>
</protein>
<evidence type="ECO:0000313" key="4">
    <source>
        <dbReference type="Proteomes" id="UP001243286"/>
    </source>
</evidence>
<accession>A0ABT6R6D7</accession>